<dbReference type="Gene3D" id="2.70.98.10">
    <property type="match status" value="1"/>
</dbReference>
<evidence type="ECO:0000256" key="1">
    <source>
        <dbReference type="SAM" id="MobiDB-lite"/>
    </source>
</evidence>
<dbReference type="InterPro" id="IPR025706">
    <property type="entry name" value="Endoa_GalNAc"/>
</dbReference>
<feature type="domain" description="Endo-alpha-N-acetylgalactosaminidase" evidence="7">
    <location>
        <begin position="987"/>
        <end position="1128"/>
    </location>
</feature>
<evidence type="ECO:0000259" key="7">
    <source>
        <dbReference type="Pfam" id="PF21466"/>
    </source>
</evidence>
<dbReference type="CDD" id="cd14244">
    <property type="entry name" value="GH_101_like"/>
    <property type="match status" value="1"/>
</dbReference>
<feature type="domain" description="Endo-alpha-N-acetylgalactosaminidase N-terminal" evidence="5">
    <location>
        <begin position="4"/>
        <end position="173"/>
    </location>
</feature>
<dbReference type="InterPro" id="IPR040502">
    <property type="entry name" value="GH101_dom-6"/>
</dbReference>
<dbReference type="Pfam" id="PF17995">
    <property type="entry name" value="GH101_N"/>
    <property type="match status" value="1"/>
</dbReference>
<feature type="domain" description="Glycosyl hydrolase 101 beta-sandwich" evidence="3">
    <location>
        <begin position="758"/>
        <end position="868"/>
    </location>
</feature>
<dbReference type="Pfam" id="PF21466">
    <property type="entry name" value="GH101_dom-5"/>
    <property type="match status" value="1"/>
</dbReference>
<protein>
    <submittedName>
        <fullName evidence="8">Endo-alpha-N-acetylgalactosaminidase family protein</fullName>
    </submittedName>
</protein>
<dbReference type="InterPro" id="IPR035364">
    <property type="entry name" value="Beta_sandwich_GH101"/>
</dbReference>
<sequence length="1336" mass="148006">MSKWKTLPNNAGNSSQKIISNKTYQVLGSTFSNNNRENAALFENADVKASTSGSTSLSFNLIDLSATTHRQFGVLLHYGGPQRYLFVGFNAEGWFWEIPNQTTPINTAAPRLNEAFKLSVNLKADGQLNVLVDEVSVLDNANIPTDVMQALQQSSAVYLTLGTTGLDRTTMGVFEKAEAIDWSKEPLQTGPAIDDAATIYDQLSNGQLSATIDTQFPRVKAYQYKGEVIFGQVKPLTSLEINQIPVTPQVTYKKLNAATAEYTLRAQDGAHQIDAELTVELALVNSGLQFTVTRIENKHQIQPGQRIDDPSLLIQQIHFPDNFLVSVASDQAQAQFAGATMSNDTHHSGDQFIRVANPMPALNEGFMYAFVSYEQLAAGVWSNSQYSHGGKTEDYTRLTAKKQTIASTNYIGIQSSPWIYQTAYQTADGTYKVNPAHTLELPQAKVVITTDRNQDGKTDWQDAAIAYREIMHTPYGAGQTPDLVGYRIAMNFGSQAQNPFLMTLDEIKKVYLNTDGLQQAVMLKGYGNEGHDSGHLNYKDIGQRMGGQEDFRYLLKEGKKLGAHIGLHVNASETYPESPYFEPNRLRKDSQGQYHYGWNWLDQAINIVSAYDLAHGRLTRFEDLKAVAGDDLNYLYVDVWGNHQSGDERAWATHQLAKEINGLGWRVAFEWGHTGEYDATFHHWAVDQPYGGYAFKGINSTIARFIRNHQKDAWVADYPQYGGAAVAPLLGGYVLNDFEGWQGRSNYQSYLDTLFAVNLPTKYLQHYVVVEVLMGESVEMSDNGERYAWTPEMRMVLTNDAGDHLEIRRLSGDPADPGYSQREIRLNGELVLLGDTYLIPWGWGEGEGEGGGEGGATERVTNKYYYYSGIARPVEADERLAGNGIKEDPVADDAATPTSSSTGNTANPTEAPTPWPLPKALIGQTLYIYELTPQGKANEQIVVPADEAATATTLNADLARNTPYVIYTQPQTQADPDLEWSSKAHLIDTGFNSGTLDHWTITGDRDAVSIAQTQGANPVLRIDAPATTTTLTQTVTGLAPNTDYVAYIAVDNRSDAQASLTINATTNSLTRSLAQNYVKADPHNTLRLNATVDDCSYFQNLFVFFTTAADPTATQLTLTRDPGTGATYWDNVRIVENHSKHFDNQHPSNKYPCTFYQDFESVPQGIFPFVIAEGEGVEDNRIHLAQKNAPYTQRGWHDKKISDVIAGDWSLKTNGLVGLNKLLYRTIPQNIAFKPGARYRVSFDYEAGLDDHYAFVIGDASSTAWQIERLKNTWQTSASFGHATYEFTAAPDGTSWIGILSTDKKVASAEASTDRDYNFKSYKDLILDNLLIERLN</sequence>
<feature type="compositionally biased region" description="Polar residues" evidence="1">
    <location>
        <begin position="896"/>
        <end position="910"/>
    </location>
</feature>
<dbReference type="Proteomes" id="UP001315967">
    <property type="component" value="Chromosome"/>
</dbReference>
<dbReference type="Gene3D" id="2.60.40.1180">
    <property type="entry name" value="Golgi alpha-mannosidase II"/>
    <property type="match status" value="2"/>
</dbReference>
<dbReference type="Gene3D" id="2.60.120.260">
    <property type="entry name" value="Galactose-binding domain-like"/>
    <property type="match status" value="2"/>
</dbReference>
<evidence type="ECO:0000259" key="4">
    <source>
        <dbReference type="Pfam" id="PF17974"/>
    </source>
</evidence>
<organism evidence="8 9">
    <name type="scientific">Fundicoccus culcitae</name>
    <dbReference type="NCBI Taxonomy" id="2969821"/>
    <lineage>
        <taxon>Bacteria</taxon>
        <taxon>Bacillati</taxon>
        <taxon>Bacillota</taxon>
        <taxon>Bacilli</taxon>
        <taxon>Lactobacillales</taxon>
        <taxon>Aerococcaceae</taxon>
        <taxon>Fundicoccus</taxon>
    </lineage>
</organism>
<gene>
    <name evidence="8" type="ORF">NRE15_06530</name>
</gene>
<evidence type="ECO:0000259" key="5">
    <source>
        <dbReference type="Pfam" id="PF17995"/>
    </source>
</evidence>
<proteinExistence type="predicted"/>
<dbReference type="RefSeq" id="WP_313794784.1">
    <property type="nucleotide sequence ID" value="NZ_CP102453.1"/>
</dbReference>
<dbReference type="EMBL" id="CP102453">
    <property type="protein sequence ID" value="UUX35295.1"/>
    <property type="molecule type" value="Genomic_DNA"/>
</dbReference>
<dbReference type="Pfam" id="PF17451">
    <property type="entry name" value="Glyco_hyd_101C"/>
    <property type="match status" value="1"/>
</dbReference>
<accession>A0ABY5PA66</accession>
<dbReference type="Pfam" id="PF12905">
    <property type="entry name" value="Glyco_hydro_101"/>
    <property type="match status" value="1"/>
</dbReference>
<dbReference type="InterPro" id="IPR049314">
    <property type="entry name" value="GH101_dom-5"/>
</dbReference>
<feature type="region of interest" description="Disordered" evidence="1">
    <location>
        <begin position="886"/>
        <end position="916"/>
    </location>
</feature>
<dbReference type="Gene3D" id="2.60.120.870">
    <property type="match status" value="1"/>
</dbReference>
<dbReference type="Pfam" id="PF18080">
    <property type="entry name" value="Gal_mutarotas_3"/>
    <property type="match status" value="1"/>
</dbReference>
<dbReference type="InterPro" id="IPR040575">
    <property type="entry name" value="GH101_N"/>
</dbReference>
<evidence type="ECO:0000259" key="6">
    <source>
        <dbReference type="Pfam" id="PF18080"/>
    </source>
</evidence>
<evidence type="ECO:0000259" key="2">
    <source>
        <dbReference type="Pfam" id="PF12905"/>
    </source>
</evidence>
<dbReference type="InterPro" id="IPR014718">
    <property type="entry name" value="GH-type_carb-bd"/>
</dbReference>
<dbReference type="InterPro" id="IPR040633">
    <property type="entry name" value="Gal_mutarotas_3"/>
</dbReference>
<feature type="domain" description="Endo-alpha-N-acetylgalactosaminidase" evidence="4">
    <location>
        <begin position="1130"/>
        <end position="1321"/>
    </location>
</feature>
<evidence type="ECO:0000259" key="3">
    <source>
        <dbReference type="Pfam" id="PF17451"/>
    </source>
</evidence>
<evidence type="ECO:0000313" key="9">
    <source>
        <dbReference type="Proteomes" id="UP001315967"/>
    </source>
</evidence>
<dbReference type="Pfam" id="PF17974">
    <property type="entry name" value="GalBD_like"/>
    <property type="match status" value="1"/>
</dbReference>
<evidence type="ECO:0000313" key="8">
    <source>
        <dbReference type="EMBL" id="UUX35295.1"/>
    </source>
</evidence>
<feature type="domain" description="Endo-alpha-N-acetylgalactosaminidase" evidence="2">
    <location>
        <begin position="461"/>
        <end position="750"/>
    </location>
</feature>
<keyword evidence="9" id="KW-1185">Reference proteome</keyword>
<feature type="domain" description="Galactose mutarotase-like fold" evidence="6">
    <location>
        <begin position="203"/>
        <end position="460"/>
    </location>
</feature>
<dbReference type="InterPro" id="IPR013780">
    <property type="entry name" value="Glyco_hydro_b"/>
</dbReference>
<dbReference type="Gene3D" id="3.20.20.80">
    <property type="entry name" value="Glycosidases"/>
    <property type="match status" value="1"/>
</dbReference>
<reference evidence="8 9" key="1">
    <citation type="submission" date="2022-08" db="EMBL/GenBank/DDBJ databases">
        <title>Aerococcaceae sp. nov isolated from spoiled eye mask.</title>
        <authorList>
            <person name="Zhou G."/>
            <person name="Xie X.-B."/>
            <person name="Shi Q.-S."/>
            <person name="Wang Y.-S."/>
            <person name="Wen X."/>
            <person name="Peng H."/>
            <person name="Yang X.-J."/>
            <person name="Tao H.-B."/>
            <person name="Huang X.-M."/>
        </authorList>
    </citation>
    <scope>NUCLEOTIDE SEQUENCE [LARGE SCALE GENOMIC DNA]</scope>
    <source>
        <strain evidence="9">DM20194951</strain>
    </source>
</reference>
<name>A0ABY5PA66_9LACT</name>